<organism evidence="1 2">
    <name type="scientific">Clathrospora elynae</name>
    <dbReference type="NCBI Taxonomy" id="706981"/>
    <lineage>
        <taxon>Eukaryota</taxon>
        <taxon>Fungi</taxon>
        <taxon>Dikarya</taxon>
        <taxon>Ascomycota</taxon>
        <taxon>Pezizomycotina</taxon>
        <taxon>Dothideomycetes</taxon>
        <taxon>Pleosporomycetidae</taxon>
        <taxon>Pleosporales</taxon>
        <taxon>Diademaceae</taxon>
        <taxon>Clathrospora</taxon>
    </lineage>
</organism>
<dbReference type="AlphaFoldDB" id="A0A6A5SAE3"/>
<gene>
    <name evidence="1" type="ORF">EJ02DRAFT_83208</name>
</gene>
<dbReference type="SUPFAM" id="SSF52047">
    <property type="entry name" value="RNI-like"/>
    <property type="match status" value="1"/>
</dbReference>
<dbReference type="Proteomes" id="UP000800038">
    <property type="component" value="Unassembled WGS sequence"/>
</dbReference>
<dbReference type="Gene3D" id="3.80.10.10">
    <property type="entry name" value="Ribonuclease Inhibitor"/>
    <property type="match status" value="1"/>
</dbReference>
<evidence type="ECO:0000313" key="1">
    <source>
        <dbReference type="EMBL" id="KAF1936494.1"/>
    </source>
</evidence>
<accession>A0A6A5SAE3</accession>
<keyword evidence="2" id="KW-1185">Reference proteome</keyword>
<dbReference type="OrthoDB" id="3556572at2759"/>
<evidence type="ECO:0008006" key="3">
    <source>
        <dbReference type="Google" id="ProtNLM"/>
    </source>
</evidence>
<reference evidence="1" key="1">
    <citation type="journal article" date="2020" name="Stud. Mycol.">
        <title>101 Dothideomycetes genomes: a test case for predicting lifestyles and emergence of pathogens.</title>
        <authorList>
            <person name="Haridas S."/>
            <person name="Albert R."/>
            <person name="Binder M."/>
            <person name="Bloem J."/>
            <person name="Labutti K."/>
            <person name="Salamov A."/>
            <person name="Andreopoulos B."/>
            <person name="Baker S."/>
            <person name="Barry K."/>
            <person name="Bills G."/>
            <person name="Bluhm B."/>
            <person name="Cannon C."/>
            <person name="Castanera R."/>
            <person name="Culley D."/>
            <person name="Daum C."/>
            <person name="Ezra D."/>
            <person name="Gonzalez J."/>
            <person name="Henrissat B."/>
            <person name="Kuo A."/>
            <person name="Liang C."/>
            <person name="Lipzen A."/>
            <person name="Lutzoni F."/>
            <person name="Magnuson J."/>
            <person name="Mondo S."/>
            <person name="Nolan M."/>
            <person name="Ohm R."/>
            <person name="Pangilinan J."/>
            <person name="Park H.-J."/>
            <person name="Ramirez L."/>
            <person name="Alfaro M."/>
            <person name="Sun H."/>
            <person name="Tritt A."/>
            <person name="Yoshinaga Y."/>
            <person name="Zwiers L.-H."/>
            <person name="Turgeon B."/>
            <person name="Goodwin S."/>
            <person name="Spatafora J."/>
            <person name="Crous P."/>
            <person name="Grigoriev I."/>
        </authorList>
    </citation>
    <scope>NUCLEOTIDE SEQUENCE</scope>
    <source>
        <strain evidence="1">CBS 161.51</strain>
    </source>
</reference>
<proteinExistence type="predicted"/>
<dbReference type="InterPro" id="IPR032675">
    <property type="entry name" value="LRR_dom_sf"/>
</dbReference>
<protein>
    <recommendedName>
        <fullName evidence="3">F-box domain-containing protein</fullName>
    </recommendedName>
</protein>
<dbReference type="EMBL" id="ML976185">
    <property type="protein sequence ID" value="KAF1936494.1"/>
    <property type="molecule type" value="Genomic_DNA"/>
</dbReference>
<sequence length="311" mass="35137">MHVLRNVKDLSSFGWNTGYQIPSAVLDCLQRGHPSAQLRLTDHNRQGIPLDEALLSSPQLHTLDITVGCIFYCKFQYPAGICELPHLKRLLIRGGNLKILRIRFVRLEHGSVAARARFQGYGAADVGPLNFRFEETDKFPALEELVLQQSENSRIEYDLGAKHCEDWKRFMNWSNMRTLDLGPKNCENLLRSLTGAVVTGLQTLRFKAFPDGDILEAFFRCVPKLAQLHMTSTDFPTFNAAIPKLEYFKSNRGKQVAVGKWTPDEIRLAAGGKYDRMNVTGSERPGHGDYSHLPCGTGINVLTEDRSRDFR</sequence>
<name>A0A6A5SAE3_9PLEO</name>
<evidence type="ECO:0000313" key="2">
    <source>
        <dbReference type="Proteomes" id="UP000800038"/>
    </source>
</evidence>